<comment type="caution">
    <text evidence="2">The sequence shown here is derived from an EMBL/GenBank/DDBJ whole genome shotgun (WGS) entry which is preliminary data.</text>
</comment>
<feature type="compositionally biased region" description="Basic and acidic residues" evidence="1">
    <location>
        <begin position="7"/>
        <end position="17"/>
    </location>
</feature>
<keyword evidence="3" id="KW-1185">Reference proteome</keyword>
<dbReference type="EMBL" id="CAAALY010107369">
    <property type="protein sequence ID" value="VEL29895.1"/>
    <property type="molecule type" value="Genomic_DNA"/>
</dbReference>
<reference evidence="2" key="1">
    <citation type="submission" date="2018-11" db="EMBL/GenBank/DDBJ databases">
        <authorList>
            <consortium name="Pathogen Informatics"/>
        </authorList>
    </citation>
    <scope>NUCLEOTIDE SEQUENCE</scope>
</reference>
<feature type="compositionally biased region" description="Basic and acidic residues" evidence="1">
    <location>
        <begin position="29"/>
        <end position="48"/>
    </location>
</feature>
<name>A0A3S5CR87_9PLAT</name>
<dbReference type="AlphaFoldDB" id="A0A3S5CR87"/>
<sequence>MMRKALKKEQQIRDDMIRSLMPAQVAQEVMKDIGNDESTGAHKERDNGDSGGAAGSSNGAGVGEESTKEMTSLKLRRFLPCYSKEVSSGRMEHKRRTHKSSLTSEDDDDVCYMPTDKQQQICSTGARRRSSTPCKDEPVGGEIS</sequence>
<evidence type="ECO:0000313" key="3">
    <source>
        <dbReference type="Proteomes" id="UP000784294"/>
    </source>
</evidence>
<accession>A0A3S5CR87</accession>
<feature type="region of interest" description="Disordered" evidence="1">
    <location>
        <begin position="1"/>
        <end position="144"/>
    </location>
</feature>
<protein>
    <submittedName>
        <fullName evidence="2">Uncharacterized protein</fullName>
    </submittedName>
</protein>
<gene>
    <name evidence="2" type="ORF">PXEA_LOCUS23335</name>
</gene>
<feature type="compositionally biased region" description="Gly residues" evidence="1">
    <location>
        <begin position="49"/>
        <end position="62"/>
    </location>
</feature>
<evidence type="ECO:0000256" key="1">
    <source>
        <dbReference type="SAM" id="MobiDB-lite"/>
    </source>
</evidence>
<organism evidence="2 3">
    <name type="scientific">Protopolystoma xenopodis</name>
    <dbReference type="NCBI Taxonomy" id="117903"/>
    <lineage>
        <taxon>Eukaryota</taxon>
        <taxon>Metazoa</taxon>
        <taxon>Spiralia</taxon>
        <taxon>Lophotrochozoa</taxon>
        <taxon>Platyhelminthes</taxon>
        <taxon>Monogenea</taxon>
        <taxon>Polyopisthocotylea</taxon>
        <taxon>Polystomatidea</taxon>
        <taxon>Polystomatidae</taxon>
        <taxon>Protopolystoma</taxon>
    </lineage>
</organism>
<evidence type="ECO:0000313" key="2">
    <source>
        <dbReference type="EMBL" id="VEL29895.1"/>
    </source>
</evidence>
<dbReference type="Proteomes" id="UP000784294">
    <property type="component" value="Unassembled WGS sequence"/>
</dbReference>
<proteinExistence type="predicted"/>